<dbReference type="RefSeq" id="WP_015457063.1">
    <property type="nucleotide sequence ID" value="NZ_MIPT01000001.1"/>
</dbReference>
<keyword evidence="3" id="KW-0238">DNA-binding</keyword>
<protein>
    <submittedName>
        <fullName evidence="6">Two-component response regulator</fullName>
    </submittedName>
</protein>
<evidence type="ECO:0000313" key="6">
    <source>
        <dbReference type="EMBL" id="OHT20445.1"/>
    </source>
</evidence>
<evidence type="ECO:0000256" key="4">
    <source>
        <dbReference type="PROSITE-ProRule" id="PRU00169"/>
    </source>
</evidence>
<evidence type="ECO:0000259" key="5">
    <source>
        <dbReference type="PROSITE" id="PS50110"/>
    </source>
</evidence>
<dbReference type="AlphaFoldDB" id="A0A1S1HE28"/>
<evidence type="ECO:0000256" key="1">
    <source>
        <dbReference type="ARBA" id="ARBA00022553"/>
    </source>
</evidence>
<proteinExistence type="predicted"/>
<dbReference type="Pfam" id="PF00072">
    <property type="entry name" value="Response_reg"/>
    <property type="match status" value="1"/>
</dbReference>
<dbReference type="EMBL" id="MIPT01000001">
    <property type="protein sequence ID" value="OHT20445.1"/>
    <property type="molecule type" value="Genomic_DNA"/>
</dbReference>
<dbReference type="SMART" id="SM00448">
    <property type="entry name" value="REC"/>
    <property type="match status" value="1"/>
</dbReference>
<gene>
    <name evidence="6" type="ORF">BHE75_02443</name>
</gene>
<feature type="modified residue" description="4-aspartylphosphate" evidence="4">
    <location>
        <position position="62"/>
    </location>
</feature>
<keyword evidence="1 4" id="KW-0597">Phosphoprotein</keyword>
<dbReference type="OrthoDB" id="7471842at2"/>
<dbReference type="GO" id="GO:0032993">
    <property type="term" value="C:protein-DNA complex"/>
    <property type="evidence" value="ECO:0007669"/>
    <property type="project" value="TreeGrafter"/>
</dbReference>
<comment type="caution">
    <text evidence="6">The sequence shown here is derived from an EMBL/GenBank/DDBJ whole genome shotgun (WGS) entry which is preliminary data.</text>
</comment>
<reference evidence="6 7" key="1">
    <citation type="submission" date="2016-09" db="EMBL/GenBank/DDBJ databases">
        <title>Metabolic pathway, cell adaptation mechanisms and a novel monoxygenase revealed through proteogenomic-transcription analysis of a Sphingomonas haloaromaticamans strain degrading the fungicide ortho-phenylphenol.</title>
        <authorList>
            <person name="Perruchon C."/>
            <person name="Papadopoulou E.S."/>
            <person name="Rousidou C."/>
            <person name="Vasileiadis S."/>
            <person name="Tanou G."/>
            <person name="Amoutzias G."/>
            <person name="Molassiotis A."/>
            <person name="Karpouzas D.G."/>
        </authorList>
    </citation>
    <scope>NUCLEOTIDE SEQUENCE [LARGE SCALE GENOMIC DNA]</scope>
    <source>
        <strain evidence="6 7">P3</strain>
    </source>
</reference>
<dbReference type="Gene3D" id="3.40.50.2300">
    <property type="match status" value="1"/>
</dbReference>
<evidence type="ECO:0000313" key="7">
    <source>
        <dbReference type="Proteomes" id="UP000179467"/>
    </source>
</evidence>
<sequence length="146" mass="15418">MIFGGRARAIRRLLIVEDEPLVAFDSEHFLSDVGYHVVATVDRATLAVKVLKREPVDLVLADVKLSAGSGLDVARVALEQGVPVLFVTGTCPPGASDFAVGCLAKPYSHRGLKAAIEAVENRLSGGRARRLPAGLVLYDREGGAVA</sequence>
<dbReference type="GO" id="GO:0005829">
    <property type="term" value="C:cytosol"/>
    <property type="evidence" value="ECO:0007669"/>
    <property type="project" value="TreeGrafter"/>
</dbReference>
<dbReference type="InterPro" id="IPR039420">
    <property type="entry name" value="WalR-like"/>
</dbReference>
<dbReference type="GO" id="GO:0006355">
    <property type="term" value="P:regulation of DNA-templated transcription"/>
    <property type="evidence" value="ECO:0007669"/>
    <property type="project" value="TreeGrafter"/>
</dbReference>
<dbReference type="PANTHER" id="PTHR48111:SF40">
    <property type="entry name" value="PHOSPHATE REGULON TRANSCRIPTIONAL REGULATORY PROTEIN PHOB"/>
    <property type="match status" value="1"/>
</dbReference>
<evidence type="ECO:0000256" key="2">
    <source>
        <dbReference type="ARBA" id="ARBA00023012"/>
    </source>
</evidence>
<dbReference type="PROSITE" id="PS50110">
    <property type="entry name" value="RESPONSE_REGULATORY"/>
    <property type="match status" value="1"/>
</dbReference>
<dbReference type="GO" id="GO:0000156">
    <property type="term" value="F:phosphorelay response regulator activity"/>
    <property type="evidence" value="ECO:0007669"/>
    <property type="project" value="TreeGrafter"/>
</dbReference>
<accession>A0A1S1HE28</accession>
<name>A0A1S1HE28_9SPHN</name>
<dbReference type="InterPro" id="IPR011006">
    <property type="entry name" value="CheY-like_superfamily"/>
</dbReference>
<organism evidence="6 7">
    <name type="scientific">Edaphosphingomonas haloaromaticamans</name>
    <dbReference type="NCBI Taxonomy" id="653954"/>
    <lineage>
        <taxon>Bacteria</taxon>
        <taxon>Pseudomonadati</taxon>
        <taxon>Pseudomonadota</taxon>
        <taxon>Alphaproteobacteria</taxon>
        <taxon>Sphingomonadales</taxon>
        <taxon>Rhizorhabdaceae</taxon>
        <taxon>Edaphosphingomonas</taxon>
    </lineage>
</organism>
<keyword evidence="7" id="KW-1185">Reference proteome</keyword>
<dbReference type="PANTHER" id="PTHR48111">
    <property type="entry name" value="REGULATOR OF RPOS"/>
    <property type="match status" value="1"/>
</dbReference>
<dbReference type="InterPro" id="IPR001789">
    <property type="entry name" value="Sig_transdc_resp-reg_receiver"/>
</dbReference>
<evidence type="ECO:0000256" key="3">
    <source>
        <dbReference type="ARBA" id="ARBA00023125"/>
    </source>
</evidence>
<keyword evidence="2" id="KW-0902">Two-component regulatory system</keyword>
<dbReference type="SUPFAM" id="SSF52172">
    <property type="entry name" value="CheY-like"/>
    <property type="match status" value="1"/>
</dbReference>
<dbReference type="Proteomes" id="UP000179467">
    <property type="component" value="Unassembled WGS sequence"/>
</dbReference>
<dbReference type="GO" id="GO:0000976">
    <property type="term" value="F:transcription cis-regulatory region binding"/>
    <property type="evidence" value="ECO:0007669"/>
    <property type="project" value="TreeGrafter"/>
</dbReference>
<feature type="domain" description="Response regulatory" evidence="5">
    <location>
        <begin position="12"/>
        <end position="120"/>
    </location>
</feature>